<reference evidence="3 4" key="1">
    <citation type="submission" date="2024-01" db="EMBL/GenBank/DDBJ databases">
        <title>Genome assemblies of Stephania.</title>
        <authorList>
            <person name="Yang L."/>
        </authorList>
    </citation>
    <scope>NUCLEOTIDE SEQUENCE [LARGE SCALE GENOMIC DNA]</scope>
    <source>
        <strain evidence="3">QJT</strain>
        <tissue evidence="3">Leaf</tissue>
    </source>
</reference>
<protein>
    <submittedName>
        <fullName evidence="3">Uncharacterized protein</fullName>
    </submittedName>
</protein>
<proteinExistence type="predicted"/>
<organism evidence="3 4">
    <name type="scientific">Stephania japonica</name>
    <dbReference type="NCBI Taxonomy" id="461633"/>
    <lineage>
        <taxon>Eukaryota</taxon>
        <taxon>Viridiplantae</taxon>
        <taxon>Streptophyta</taxon>
        <taxon>Embryophyta</taxon>
        <taxon>Tracheophyta</taxon>
        <taxon>Spermatophyta</taxon>
        <taxon>Magnoliopsida</taxon>
        <taxon>Ranunculales</taxon>
        <taxon>Menispermaceae</taxon>
        <taxon>Menispermoideae</taxon>
        <taxon>Cissampelideae</taxon>
        <taxon>Stephania</taxon>
    </lineage>
</organism>
<dbReference type="EMBL" id="JBBNAE010000004">
    <property type="protein sequence ID" value="KAK9129584.1"/>
    <property type="molecule type" value="Genomic_DNA"/>
</dbReference>
<evidence type="ECO:0000256" key="2">
    <source>
        <dbReference type="SAM" id="Phobius"/>
    </source>
</evidence>
<evidence type="ECO:0000313" key="4">
    <source>
        <dbReference type="Proteomes" id="UP001417504"/>
    </source>
</evidence>
<feature type="transmembrane region" description="Helical" evidence="2">
    <location>
        <begin position="30"/>
        <end position="52"/>
    </location>
</feature>
<dbReference type="AlphaFoldDB" id="A0AAP0J8Q6"/>
<keyword evidence="4" id="KW-1185">Reference proteome</keyword>
<keyword evidence="2" id="KW-0812">Transmembrane</keyword>
<sequence>MRVTRATTDRRWHSHCNAFFYSPNSKIFKLFVTGSVTAFVLGVAIMVEWFAYGRYHHHQGFTWIVYYAPLVTALPILSWAVCLSIAIALYKIKAFRSSPSSLKPNLTPTLQPKLDIEQGGNGSTQGSSVALQRPPSLDTKTMSSIETKGESSRVPVTLATLMARSVREIMLEREKDNEKVIVKSMSYRCNSMRASEQFMAGWEGKCQVESNNGDVAFSFPLCYTHTLKVLKRSSSF</sequence>
<feature type="region of interest" description="Disordered" evidence="1">
    <location>
        <begin position="113"/>
        <end position="149"/>
    </location>
</feature>
<keyword evidence="2" id="KW-1133">Transmembrane helix</keyword>
<accession>A0AAP0J8Q6</accession>
<keyword evidence="2" id="KW-0472">Membrane</keyword>
<feature type="transmembrane region" description="Helical" evidence="2">
    <location>
        <begin position="64"/>
        <end position="90"/>
    </location>
</feature>
<comment type="caution">
    <text evidence="3">The sequence shown here is derived from an EMBL/GenBank/DDBJ whole genome shotgun (WGS) entry which is preliminary data.</text>
</comment>
<evidence type="ECO:0000313" key="3">
    <source>
        <dbReference type="EMBL" id="KAK9129584.1"/>
    </source>
</evidence>
<dbReference type="Proteomes" id="UP001417504">
    <property type="component" value="Unassembled WGS sequence"/>
</dbReference>
<name>A0AAP0J8Q6_9MAGN</name>
<gene>
    <name evidence="3" type="ORF">Sjap_010071</name>
</gene>
<evidence type="ECO:0000256" key="1">
    <source>
        <dbReference type="SAM" id="MobiDB-lite"/>
    </source>
</evidence>